<evidence type="ECO:0000313" key="2">
    <source>
        <dbReference type="EMBL" id="KUM51294.1"/>
    </source>
</evidence>
<keyword evidence="2" id="KW-0496">Mitochondrion</keyword>
<dbReference type="AlphaFoldDB" id="A0A101M5K9"/>
<reference evidence="2" key="1">
    <citation type="journal article" date="2015" name="Genome Biol. Evol.">
        <title>Organellar Genomes of White Spruce (Picea glauca): Assembly and Annotation.</title>
        <authorList>
            <person name="Jackman S.D."/>
            <person name="Warren R.L."/>
            <person name="Gibb E.A."/>
            <person name="Vandervalk B.P."/>
            <person name="Mohamadi H."/>
            <person name="Chu J."/>
            <person name="Raymond A."/>
            <person name="Pleasance S."/>
            <person name="Coope R."/>
            <person name="Wildung M.R."/>
            <person name="Ritland C.E."/>
            <person name="Bousquet J."/>
            <person name="Jones S.J."/>
            <person name="Bohlmann J."/>
            <person name="Birol I."/>
        </authorList>
    </citation>
    <scope>NUCLEOTIDE SEQUENCE [LARGE SCALE GENOMIC DNA]</scope>
    <source>
        <tissue evidence="2">Flushing bud</tissue>
    </source>
</reference>
<proteinExistence type="predicted"/>
<organism evidence="2">
    <name type="scientific">Picea glauca</name>
    <name type="common">White spruce</name>
    <name type="synonym">Pinus glauca</name>
    <dbReference type="NCBI Taxonomy" id="3330"/>
    <lineage>
        <taxon>Eukaryota</taxon>
        <taxon>Viridiplantae</taxon>
        <taxon>Streptophyta</taxon>
        <taxon>Embryophyta</taxon>
        <taxon>Tracheophyta</taxon>
        <taxon>Spermatophyta</taxon>
        <taxon>Pinopsida</taxon>
        <taxon>Pinidae</taxon>
        <taxon>Conifers I</taxon>
        <taxon>Pinales</taxon>
        <taxon>Pinaceae</taxon>
        <taxon>Picea</taxon>
    </lineage>
</organism>
<geneLocation type="mitochondrion" evidence="2"/>
<gene>
    <name evidence="2" type="ORF">ABT39_MTgene1141</name>
</gene>
<name>A0A101M5K9_PICGL</name>
<evidence type="ECO:0000256" key="1">
    <source>
        <dbReference type="SAM" id="MobiDB-lite"/>
    </source>
</evidence>
<protein>
    <submittedName>
        <fullName evidence="2">Uncharacterized protein</fullName>
    </submittedName>
</protein>
<sequence>MPNNLPGSEAVRMRLPPLTLIGGPPSSQVRFHEHSVVNWKRVFFESFFEPSLSSTRVIRYPAIEDINTSQPRDPPSVRPTLSIDRAPIAS</sequence>
<accession>A0A101M5K9</accession>
<feature type="region of interest" description="Disordered" evidence="1">
    <location>
        <begin position="63"/>
        <end position="90"/>
    </location>
</feature>
<comment type="caution">
    <text evidence="2">The sequence shown here is derived from an EMBL/GenBank/DDBJ whole genome shotgun (WGS) entry which is preliminary data.</text>
</comment>
<dbReference type="EMBL" id="LKAM01000001">
    <property type="protein sequence ID" value="KUM51294.1"/>
    <property type="molecule type" value="Genomic_DNA"/>
</dbReference>